<dbReference type="EMBL" id="CH921351">
    <property type="protein sequence ID" value="EDW04653.1"/>
    <property type="molecule type" value="Genomic_DNA"/>
</dbReference>
<evidence type="ECO:0000256" key="3">
    <source>
        <dbReference type="ARBA" id="ARBA00022525"/>
    </source>
</evidence>
<dbReference type="GO" id="GO:0016042">
    <property type="term" value="P:lipid catabolic process"/>
    <property type="evidence" value="ECO:0007669"/>
    <property type="project" value="TreeGrafter"/>
</dbReference>
<proteinExistence type="inferred from homology"/>
<dbReference type="InParanoid" id="B4K3A5"/>
<evidence type="ECO:0000256" key="1">
    <source>
        <dbReference type="ARBA" id="ARBA00004613"/>
    </source>
</evidence>
<name>B4K3A5_DROGR</name>
<dbReference type="PhylomeDB" id="B4K3A5"/>
<dbReference type="HOGENOM" id="CLU_027171_8_1_1"/>
<evidence type="ECO:0000256" key="2">
    <source>
        <dbReference type="ARBA" id="ARBA00010701"/>
    </source>
</evidence>
<dbReference type="PRINTS" id="PR00821">
    <property type="entry name" value="TAGLIPASE"/>
</dbReference>
<comment type="similarity">
    <text evidence="2 4">Belongs to the AB hydrolase superfamily. Lipase family.</text>
</comment>
<evidence type="ECO:0000313" key="7">
    <source>
        <dbReference type="Proteomes" id="UP000001070"/>
    </source>
</evidence>
<dbReference type="GO" id="GO:0005615">
    <property type="term" value="C:extracellular space"/>
    <property type="evidence" value="ECO:0007669"/>
    <property type="project" value="TreeGrafter"/>
</dbReference>
<dbReference type="Gene3D" id="3.40.50.1820">
    <property type="entry name" value="alpha/beta hydrolase"/>
    <property type="match status" value="1"/>
</dbReference>
<dbReference type="InterPro" id="IPR013818">
    <property type="entry name" value="Lipase"/>
</dbReference>
<accession>B4K3A5</accession>
<dbReference type="PANTHER" id="PTHR11610">
    <property type="entry name" value="LIPASE"/>
    <property type="match status" value="1"/>
</dbReference>
<comment type="subcellular location">
    <subcellularLocation>
        <location evidence="1">Secreted</location>
    </subcellularLocation>
</comment>
<dbReference type="SMR" id="B4K3A5"/>
<keyword evidence="7" id="KW-1185">Reference proteome</keyword>
<dbReference type="PANTHER" id="PTHR11610:SF177">
    <property type="entry name" value="IP13478P-RELATED"/>
    <property type="match status" value="1"/>
</dbReference>
<dbReference type="GO" id="GO:0017171">
    <property type="term" value="F:serine hydrolase activity"/>
    <property type="evidence" value="ECO:0007669"/>
    <property type="project" value="TreeGrafter"/>
</dbReference>
<evidence type="ECO:0000313" key="6">
    <source>
        <dbReference type="EMBL" id="EDW04653.1"/>
    </source>
</evidence>
<evidence type="ECO:0000259" key="5">
    <source>
        <dbReference type="Pfam" id="PF00151"/>
    </source>
</evidence>
<sequence>MREPCYAESVANLHYVGRCVAEFLGNLLYNRHVLPQKLHIIGFDIGAHLAASVSNFLRYFNLRIGRITGLDPAKPIFLKSKWSDRLHAISADFVDVIHTDVFLYGLMLPMGHADFYPNLGIVQPGCGPISESKYHKCNHQRAAIYYAESISSKTNFWSFRCGRLYNIIVGQCRPLNDFALLGYHASPRVRGSYFLGTNGTAPYALGSKFAPLIYRSLGKAFLSDFLIAKFLELGNDIKVHRLTIG</sequence>
<organism evidence="7">
    <name type="scientific">Drosophila grimshawi</name>
    <name type="common">Hawaiian fruit fly</name>
    <name type="synonym">Idiomyia grimshawi</name>
    <dbReference type="NCBI Taxonomy" id="7222"/>
    <lineage>
        <taxon>Eukaryota</taxon>
        <taxon>Metazoa</taxon>
        <taxon>Ecdysozoa</taxon>
        <taxon>Arthropoda</taxon>
        <taxon>Hexapoda</taxon>
        <taxon>Insecta</taxon>
        <taxon>Pterygota</taxon>
        <taxon>Neoptera</taxon>
        <taxon>Endopterygota</taxon>
        <taxon>Diptera</taxon>
        <taxon>Brachycera</taxon>
        <taxon>Muscomorpha</taxon>
        <taxon>Ephydroidea</taxon>
        <taxon>Drosophilidae</taxon>
        <taxon>Drosophila</taxon>
        <taxon>Hawaiian Drosophila</taxon>
    </lineage>
</organism>
<keyword evidence="3" id="KW-0964">Secreted</keyword>
<dbReference type="SUPFAM" id="SSF53474">
    <property type="entry name" value="alpha/beta-Hydrolases"/>
    <property type="match status" value="1"/>
</dbReference>
<evidence type="ECO:0000256" key="4">
    <source>
        <dbReference type="RuleBase" id="RU004262"/>
    </source>
</evidence>
<protein>
    <submittedName>
        <fullName evidence="6">GH22562</fullName>
    </submittedName>
</protein>
<dbReference type="Proteomes" id="UP000001070">
    <property type="component" value="Unassembled WGS sequence"/>
</dbReference>
<gene>
    <name evidence="6" type="primary">Dgri\GH22562</name>
    <name evidence="6" type="ORF">Dgri_GH22562</name>
</gene>
<dbReference type="Pfam" id="PF00151">
    <property type="entry name" value="Lipase"/>
    <property type="match status" value="1"/>
</dbReference>
<dbReference type="InterPro" id="IPR029058">
    <property type="entry name" value="AB_hydrolase_fold"/>
</dbReference>
<dbReference type="AlphaFoldDB" id="B4K3A5"/>
<dbReference type="GO" id="GO:0016298">
    <property type="term" value="F:lipase activity"/>
    <property type="evidence" value="ECO:0007669"/>
    <property type="project" value="InterPro"/>
</dbReference>
<dbReference type="FunCoup" id="B4K3A5">
    <property type="interactions" value="35"/>
</dbReference>
<dbReference type="OrthoDB" id="8183961at2759"/>
<reference evidence="6 7" key="1">
    <citation type="journal article" date="2007" name="Nature">
        <title>Evolution of genes and genomes on the Drosophila phylogeny.</title>
        <authorList>
            <consortium name="Drosophila 12 Genomes Consortium"/>
            <person name="Clark A.G."/>
            <person name="Eisen M.B."/>
            <person name="Smith D.R."/>
            <person name="Bergman C.M."/>
            <person name="Oliver B."/>
            <person name="Markow T.A."/>
            <person name="Kaufman T.C."/>
            <person name="Kellis M."/>
            <person name="Gelbart W."/>
            <person name="Iyer V.N."/>
            <person name="Pollard D.A."/>
            <person name="Sackton T.B."/>
            <person name="Larracuente A.M."/>
            <person name="Singh N.D."/>
            <person name="Abad J.P."/>
            <person name="Abt D.N."/>
            <person name="Adryan B."/>
            <person name="Aguade M."/>
            <person name="Akashi H."/>
            <person name="Anderson W.W."/>
            <person name="Aquadro C.F."/>
            <person name="Ardell D.H."/>
            <person name="Arguello R."/>
            <person name="Artieri C.G."/>
            <person name="Barbash D.A."/>
            <person name="Barker D."/>
            <person name="Barsanti P."/>
            <person name="Batterham P."/>
            <person name="Batzoglou S."/>
            <person name="Begun D."/>
            <person name="Bhutkar A."/>
            <person name="Blanco E."/>
            <person name="Bosak S.A."/>
            <person name="Bradley R.K."/>
            <person name="Brand A.D."/>
            <person name="Brent M.R."/>
            <person name="Brooks A.N."/>
            <person name="Brown R.H."/>
            <person name="Butlin R.K."/>
            <person name="Caggese C."/>
            <person name="Calvi B.R."/>
            <person name="Bernardo de Carvalho A."/>
            <person name="Caspi A."/>
            <person name="Castrezana S."/>
            <person name="Celniker S.E."/>
            <person name="Chang J.L."/>
            <person name="Chapple C."/>
            <person name="Chatterji S."/>
            <person name="Chinwalla A."/>
            <person name="Civetta A."/>
            <person name="Clifton S.W."/>
            <person name="Comeron J.M."/>
            <person name="Costello J.C."/>
            <person name="Coyne J.A."/>
            <person name="Daub J."/>
            <person name="David R.G."/>
            <person name="Delcher A.L."/>
            <person name="Delehaunty K."/>
            <person name="Do C.B."/>
            <person name="Ebling H."/>
            <person name="Edwards K."/>
            <person name="Eickbush T."/>
            <person name="Evans J.D."/>
            <person name="Filipski A."/>
            <person name="Findeiss S."/>
            <person name="Freyhult E."/>
            <person name="Fulton L."/>
            <person name="Fulton R."/>
            <person name="Garcia A.C."/>
            <person name="Gardiner A."/>
            <person name="Garfield D.A."/>
            <person name="Garvin B.E."/>
            <person name="Gibson G."/>
            <person name="Gilbert D."/>
            <person name="Gnerre S."/>
            <person name="Godfrey J."/>
            <person name="Good R."/>
            <person name="Gotea V."/>
            <person name="Gravely B."/>
            <person name="Greenberg A.J."/>
            <person name="Griffiths-Jones S."/>
            <person name="Gross S."/>
            <person name="Guigo R."/>
            <person name="Gustafson E.A."/>
            <person name="Haerty W."/>
            <person name="Hahn M.W."/>
            <person name="Halligan D.L."/>
            <person name="Halpern A.L."/>
            <person name="Halter G.M."/>
            <person name="Han M.V."/>
            <person name="Heger A."/>
            <person name="Hillier L."/>
            <person name="Hinrichs A.S."/>
            <person name="Holmes I."/>
            <person name="Hoskins R.A."/>
            <person name="Hubisz M.J."/>
            <person name="Hultmark D."/>
            <person name="Huntley M.A."/>
            <person name="Jaffe D.B."/>
            <person name="Jagadeeshan S."/>
            <person name="Jeck W.R."/>
            <person name="Johnson J."/>
            <person name="Jones C.D."/>
            <person name="Jordan W.C."/>
            <person name="Karpen G.H."/>
            <person name="Kataoka E."/>
            <person name="Keightley P.D."/>
            <person name="Kheradpour P."/>
            <person name="Kirkness E.F."/>
            <person name="Koerich L.B."/>
            <person name="Kristiansen K."/>
            <person name="Kudrna D."/>
            <person name="Kulathinal R.J."/>
            <person name="Kumar S."/>
            <person name="Kwok R."/>
            <person name="Lander E."/>
            <person name="Langley C.H."/>
            <person name="Lapoint R."/>
            <person name="Lazzaro B.P."/>
            <person name="Lee S.J."/>
            <person name="Levesque L."/>
            <person name="Li R."/>
            <person name="Lin C.F."/>
            <person name="Lin M.F."/>
            <person name="Lindblad-Toh K."/>
            <person name="Llopart A."/>
            <person name="Long M."/>
            <person name="Low L."/>
            <person name="Lozovsky E."/>
            <person name="Lu J."/>
            <person name="Luo M."/>
            <person name="Machado C.A."/>
            <person name="Makalowski W."/>
            <person name="Marzo M."/>
            <person name="Matsuda M."/>
            <person name="Matzkin L."/>
            <person name="McAllister B."/>
            <person name="McBride C.S."/>
            <person name="McKernan B."/>
            <person name="McKernan K."/>
            <person name="Mendez-Lago M."/>
            <person name="Minx P."/>
            <person name="Mollenhauer M.U."/>
            <person name="Montooth K."/>
            <person name="Mount S.M."/>
            <person name="Mu X."/>
            <person name="Myers E."/>
            <person name="Negre B."/>
            <person name="Newfeld S."/>
            <person name="Nielsen R."/>
            <person name="Noor M.A."/>
            <person name="O'Grady P."/>
            <person name="Pachter L."/>
            <person name="Papaceit M."/>
            <person name="Parisi M.J."/>
            <person name="Parisi M."/>
            <person name="Parts L."/>
            <person name="Pedersen J.S."/>
            <person name="Pesole G."/>
            <person name="Phillippy A.M."/>
            <person name="Ponting C.P."/>
            <person name="Pop M."/>
            <person name="Porcelli D."/>
            <person name="Powell J.R."/>
            <person name="Prohaska S."/>
            <person name="Pruitt K."/>
            <person name="Puig M."/>
            <person name="Quesneville H."/>
            <person name="Ram K.R."/>
            <person name="Rand D."/>
            <person name="Rasmussen M.D."/>
            <person name="Reed L.K."/>
            <person name="Reenan R."/>
            <person name="Reily A."/>
            <person name="Remington K.A."/>
            <person name="Rieger T.T."/>
            <person name="Ritchie M.G."/>
            <person name="Robin C."/>
            <person name="Rogers Y.H."/>
            <person name="Rohde C."/>
            <person name="Rozas J."/>
            <person name="Rubenfield M.J."/>
            <person name="Ruiz A."/>
            <person name="Russo S."/>
            <person name="Salzberg S.L."/>
            <person name="Sanchez-Gracia A."/>
            <person name="Saranga D.J."/>
            <person name="Sato H."/>
            <person name="Schaeffer S.W."/>
            <person name="Schatz M.C."/>
            <person name="Schlenke T."/>
            <person name="Schwartz R."/>
            <person name="Segarra C."/>
            <person name="Singh R.S."/>
            <person name="Sirot L."/>
            <person name="Sirota M."/>
            <person name="Sisneros N.B."/>
            <person name="Smith C.D."/>
            <person name="Smith T.F."/>
            <person name="Spieth J."/>
            <person name="Stage D.E."/>
            <person name="Stark A."/>
            <person name="Stephan W."/>
            <person name="Strausberg R.L."/>
            <person name="Strempel S."/>
            <person name="Sturgill D."/>
            <person name="Sutton G."/>
            <person name="Sutton G.G."/>
            <person name="Tao W."/>
            <person name="Teichmann S."/>
            <person name="Tobari Y.N."/>
            <person name="Tomimura Y."/>
            <person name="Tsolas J.M."/>
            <person name="Valente V.L."/>
            <person name="Venter E."/>
            <person name="Venter J.C."/>
            <person name="Vicario S."/>
            <person name="Vieira F.G."/>
            <person name="Vilella A.J."/>
            <person name="Villasante A."/>
            <person name="Walenz B."/>
            <person name="Wang J."/>
            <person name="Wasserman M."/>
            <person name="Watts T."/>
            <person name="Wilson D."/>
            <person name="Wilson R.K."/>
            <person name="Wing R.A."/>
            <person name="Wolfner M.F."/>
            <person name="Wong A."/>
            <person name="Wong G.K."/>
            <person name="Wu C.I."/>
            <person name="Wu G."/>
            <person name="Yamamoto D."/>
            <person name="Yang H.P."/>
            <person name="Yang S.P."/>
            <person name="Yorke J.A."/>
            <person name="Yoshida K."/>
            <person name="Zdobnov E."/>
            <person name="Zhang P."/>
            <person name="Zhang Y."/>
            <person name="Zimin A.V."/>
            <person name="Baldwin J."/>
            <person name="Abdouelleil A."/>
            <person name="Abdulkadir J."/>
            <person name="Abebe A."/>
            <person name="Abera B."/>
            <person name="Abreu J."/>
            <person name="Acer S.C."/>
            <person name="Aftuck L."/>
            <person name="Alexander A."/>
            <person name="An P."/>
            <person name="Anderson E."/>
            <person name="Anderson S."/>
            <person name="Arachi H."/>
            <person name="Azer M."/>
            <person name="Bachantsang P."/>
            <person name="Barry A."/>
            <person name="Bayul T."/>
            <person name="Berlin A."/>
            <person name="Bessette D."/>
            <person name="Bloom T."/>
            <person name="Blye J."/>
            <person name="Boguslavskiy L."/>
            <person name="Bonnet C."/>
            <person name="Boukhgalter B."/>
            <person name="Bourzgui I."/>
            <person name="Brown A."/>
            <person name="Cahill P."/>
            <person name="Channer S."/>
            <person name="Cheshatsang Y."/>
            <person name="Chuda L."/>
            <person name="Citroen M."/>
            <person name="Collymore A."/>
            <person name="Cooke P."/>
            <person name="Costello M."/>
            <person name="D'Aco K."/>
            <person name="Daza R."/>
            <person name="De Haan G."/>
            <person name="DeGray S."/>
            <person name="DeMaso C."/>
            <person name="Dhargay N."/>
            <person name="Dooley K."/>
            <person name="Dooley E."/>
            <person name="Doricent M."/>
            <person name="Dorje P."/>
            <person name="Dorjee K."/>
            <person name="Dupes A."/>
            <person name="Elong R."/>
            <person name="Falk J."/>
            <person name="Farina A."/>
            <person name="Faro S."/>
            <person name="Ferguson D."/>
            <person name="Fisher S."/>
            <person name="Foley C.D."/>
            <person name="Franke A."/>
            <person name="Friedrich D."/>
            <person name="Gadbois L."/>
            <person name="Gearin G."/>
            <person name="Gearin C.R."/>
            <person name="Giannoukos G."/>
            <person name="Goode T."/>
            <person name="Graham J."/>
            <person name="Grandbois E."/>
            <person name="Grewal S."/>
            <person name="Gyaltsen K."/>
            <person name="Hafez N."/>
            <person name="Hagos B."/>
            <person name="Hall J."/>
            <person name="Henson C."/>
            <person name="Hollinger A."/>
            <person name="Honan T."/>
            <person name="Huard M.D."/>
            <person name="Hughes L."/>
            <person name="Hurhula B."/>
            <person name="Husby M.E."/>
            <person name="Kamat A."/>
            <person name="Kanga B."/>
            <person name="Kashin S."/>
            <person name="Khazanovich D."/>
            <person name="Kisner P."/>
            <person name="Lance K."/>
            <person name="Lara M."/>
            <person name="Lee W."/>
            <person name="Lennon N."/>
            <person name="Letendre F."/>
            <person name="LeVine R."/>
            <person name="Lipovsky A."/>
            <person name="Liu X."/>
            <person name="Liu J."/>
            <person name="Liu S."/>
            <person name="Lokyitsang T."/>
            <person name="Lokyitsang Y."/>
            <person name="Lubonja R."/>
            <person name="Lui A."/>
            <person name="MacDonald P."/>
            <person name="Magnisalis V."/>
            <person name="Maru K."/>
            <person name="Matthews C."/>
            <person name="McCusker W."/>
            <person name="McDonough S."/>
            <person name="Mehta T."/>
            <person name="Meldrim J."/>
            <person name="Meneus L."/>
            <person name="Mihai O."/>
            <person name="Mihalev A."/>
            <person name="Mihova T."/>
            <person name="Mittelman R."/>
            <person name="Mlenga V."/>
            <person name="Montmayeur A."/>
            <person name="Mulrain L."/>
            <person name="Navidi A."/>
            <person name="Naylor J."/>
            <person name="Negash T."/>
            <person name="Nguyen T."/>
            <person name="Nguyen N."/>
            <person name="Nicol R."/>
            <person name="Norbu C."/>
            <person name="Norbu N."/>
            <person name="Novod N."/>
            <person name="O'Neill B."/>
            <person name="Osman S."/>
            <person name="Markiewicz E."/>
            <person name="Oyono O.L."/>
            <person name="Patti C."/>
            <person name="Phunkhang P."/>
            <person name="Pierre F."/>
            <person name="Priest M."/>
            <person name="Raghuraman S."/>
            <person name="Rege F."/>
            <person name="Reyes R."/>
            <person name="Rise C."/>
            <person name="Rogov P."/>
            <person name="Ross K."/>
            <person name="Ryan E."/>
            <person name="Settipalli S."/>
            <person name="Shea T."/>
            <person name="Sherpa N."/>
            <person name="Shi L."/>
            <person name="Shih D."/>
            <person name="Sparrow T."/>
            <person name="Spaulding J."/>
            <person name="Stalker J."/>
            <person name="Stange-Thomann N."/>
            <person name="Stavropoulos S."/>
            <person name="Stone C."/>
            <person name="Strader C."/>
            <person name="Tesfaye S."/>
            <person name="Thomson T."/>
            <person name="Thoulutsang Y."/>
            <person name="Thoulutsang D."/>
            <person name="Topham K."/>
            <person name="Topping I."/>
            <person name="Tsamla T."/>
            <person name="Vassiliev H."/>
            <person name="Vo A."/>
            <person name="Wangchuk T."/>
            <person name="Wangdi T."/>
            <person name="Weiand M."/>
            <person name="Wilkinson J."/>
            <person name="Wilson A."/>
            <person name="Yadav S."/>
            <person name="Young G."/>
            <person name="Yu Q."/>
            <person name="Zembek L."/>
            <person name="Zhong D."/>
            <person name="Zimmer A."/>
            <person name="Zwirko Z."/>
            <person name="Jaffe D.B."/>
            <person name="Alvarez P."/>
            <person name="Brockman W."/>
            <person name="Butler J."/>
            <person name="Chin C."/>
            <person name="Gnerre S."/>
            <person name="Grabherr M."/>
            <person name="Kleber M."/>
            <person name="Mauceli E."/>
            <person name="MacCallum I."/>
        </authorList>
    </citation>
    <scope>NUCLEOTIDE SEQUENCE [LARGE SCALE GENOMIC DNA]</scope>
    <source>
        <strain evidence="7">Tucson 15287-2541.00</strain>
    </source>
</reference>
<feature type="domain" description="Lipase" evidence="5">
    <location>
        <begin position="5"/>
        <end position="203"/>
    </location>
</feature>
<dbReference type="InterPro" id="IPR000734">
    <property type="entry name" value="TAG_lipase"/>
</dbReference>